<accession>A0A5N0UQM8</accession>
<evidence type="ECO:0000256" key="4">
    <source>
        <dbReference type="ARBA" id="ARBA00023136"/>
    </source>
</evidence>
<feature type="transmembrane region" description="Helical" evidence="5">
    <location>
        <begin position="150"/>
        <end position="171"/>
    </location>
</feature>
<evidence type="ECO:0000256" key="1">
    <source>
        <dbReference type="ARBA" id="ARBA00004141"/>
    </source>
</evidence>
<sequence length="191" mass="21003">MAVMTSQALWDFGRGSGVVALVLLTLSMVLGIATRSGRPAPWLPRFAVAETHRNTSLLATVFLVLHVGLLLFDPYAQLRIFDLVFPFVGNYRPFWQGLGTVALDLMIALVVTSLLRTRIGLRTWRGIHWAAYGLWPIALVHALGTGTDSFSAWFLVLAIVCVAAVLGALGWRLSARFTERRAVAPTMEVRV</sequence>
<organism evidence="7 8">
    <name type="scientific">Amycolatopsis acidicola</name>
    <dbReference type="NCBI Taxonomy" id="2596893"/>
    <lineage>
        <taxon>Bacteria</taxon>
        <taxon>Bacillati</taxon>
        <taxon>Actinomycetota</taxon>
        <taxon>Actinomycetes</taxon>
        <taxon>Pseudonocardiales</taxon>
        <taxon>Pseudonocardiaceae</taxon>
        <taxon>Amycolatopsis</taxon>
    </lineage>
</organism>
<evidence type="ECO:0000313" key="7">
    <source>
        <dbReference type="EMBL" id="KAA9153624.1"/>
    </source>
</evidence>
<dbReference type="InterPro" id="IPR013130">
    <property type="entry name" value="Fe3_Rdtase_TM_dom"/>
</dbReference>
<evidence type="ECO:0000259" key="6">
    <source>
        <dbReference type="Pfam" id="PF01794"/>
    </source>
</evidence>
<name>A0A5N0UQM8_9PSEU</name>
<dbReference type="GO" id="GO:0016020">
    <property type="term" value="C:membrane"/>
    <property type="evidence" value="ECO:0007669"/>
    <property type="project" value="UniProtKB-SubCell"/>
</dbReference>
<protein>
    <recommendedName>
        <fullName evidence="6">Ferric oxidoreductase domain-containing protein</fullName>
    </recommendedName>
</protein>
<reference evidence="7" key="1">
    <citation type="submission" date="2019-09" db="EMBL/GenBank/DDBJ databases">
        <authorList>
            <person name="Teo W.F.A."/>
            <person name="Duangmal K."/>
        </authorList>
    </citation>
    <scope>NUCLEOTIDE SEQUENCE [LARGE SCALE GENOMIC DNA]</scope>
    <source>
        <strain evidence="7">K81G1</strain>
    </source>
</reference>
<dbReference type="OrthoDB" id="4827239at2"/>
<feature type="transmembrane region" description="Helical" evidence="5">
    <location>
        <begin position="12"/>
        <end position="34"/>
    </location>
</feature>
<gene>
    <name evidence="7" type="ORF">FPZ12_034155</name>
</gene>
<keyword evidence="8" id="KW-1185">Reference proteome</keyword>
<dbReference type="Proteomes" id="UP000319769">
    <property type="component" value="Unassembled WGS sequence"/>
</dbReference>
<evidence type="ECO:0000256" key="5">
    <source>
        <dbReference type="SAM" id="Phobius"/>
    </source>
</evidence>
<comment type="subcellular location">
    <subcellularLocation>
        <location evidence="1">Membrane</location>
        <topology evidence="1">Multi-pass membrane protein</topology>
    </subcellularLocation>
</comment>
<dbReference type="EMBL" id="VMNW02000074">
    <property type="protein sequence ID" value="KAA9153624.1"/>
    <property type="molecule type" value="Genomic_DNA"/>
</dbReference>
<proteinExistence type="predicted"/>
<feature type="transmembrane region" description="Helical" evidence="5">
    <location>
        <begin position="127"/>
        <end position="144"/>
    </location>
</feature>
<evidence type="ECO:0000256" key="3">
    <source>
        <dbReference type="ARBA" id="ARBA00022989"/>
    </source>
</evidence>
<feature type="transmembrane region" description="Helical" evidence="5">
    <location>
        <begin position="95"/>
        <end position="115"/>
    </location>
</feature>
<keyword evidence="3 5" id="KW-1133">Transmembrane helix</keyword>
<keyword evidence="4 5" id="KW-0472">Membrane</keyword>
<dbReference type="Pfam" id="PF01794">
    <property type="entry name" value="Ferric_reduct"/>
    <property type="match status" value="1"/>
</dbReference>
<keyword evidence="2 5" id="KW-0812">Transmembrane</keyword>
<evidence type="ECO:0000256" key="2">
    <source>
        <dbReference type="ARBA" id="ARBA00022692"/>
    </source>
</evidence>
<comment type="caution">
    <text evidence="7">The sequence shown here is derived from an EMBL/GenBank/DDBJ whole genome shotgun (WGS) entry which is preliminary data.</text>
</comment>
<feature type="domain" description="Ferric oxidoreductase" evidence="6">
    <location>
        <begin position="16"/>
        <end position="137"/>
    </location>
</feature>
<feature type="transmembrane region" description="Helical" evidence="5">
    <location>
        <begin position="55"/>
        <end position="75"/>
    </location>
</feature>
<evidence type="ECO:0000313" key="8">
    <source>
        <dbReference type="Proteomes" id="UP000319769"/>
    </source>
</evidence>
<dbReference type="AlphaFoldDB" id="A0A5N0UQM8"/>